<feature type="coiled-coil region" evidence="1">
    <location>
        <begin position="512"/>
        <end position="557"/>
    </location>
</feature>
<organism evidence="3 4">
    <name type="scientific">Rhamnusium bicolor</name>
    <dbReference type="NCBI Taxonomy" id="1586634"/>
    <lineage>
        <taxon>Eukaryota</taxon>
        <taxon>Metazoa</taxon>
        <taxon>Ecdysozoa</taxon>
        <taxon>Arthropoda</taxon>
        <taxon>Hexapoda</taxon>
        <taxon>Insecta</taxon>
        <taxon>Pterygota</taxon>
        <taxon>Neoptera</taxon>
        <taxon>Endopterygota</taxon>
        <taxon>Coleoptera</taxon>
        <taxon>Polyphaga</taxon>
        <taxon>Cucujiformia</taxon>
        <taxon>Chrysomeloidea</taxon>
        <taxon>Cerambycidae</taxon>
        <taxon>Lepturinae</taxon>
        <taxon>Rhagiini</taxon>
        <taxon>Rhamnusium</taxon>
    </lineage>
</organism>
<evidence type="ECO:0000256" key="1">
    <source>
        <dbReference type="SAM" id="Coils"/>
    </source>
</evidence>
<protein>
    <recommendedName>
        <fullName evidence="5">DUF3668 domain-containing protein</fullName>
    </recommendedName>
</protein>
<reference evidence="3" key="1">
    <citation type="journal article" date="2023" name="Insect Mol. Biol.">
        <title>Genome sequencing provides insights into the evolution of gene families encoding plant cell wall-degrading enzymes in longhorned beetles.</title>
        <authorList>
            <person name="Shin N.R."/>
            <person name="Okamura Y."/>
            <person name="Kirsch R."/>
            <person name="Pauchet Y."/>
        </authorList>
    </citation>
    <scope>NUCLEOTIDE SEQUENCE</scope>
    <source>
        <strain evidence="3">RBIC_L_NR</strain>
    </source>
</reference>
<comment type="caution">
    <text evidence="3">The sequence shown here is derived from an EMBL/GenBank/DDBJ whole genome shotgun (WGS) entry which is preliminary data.</text>
</comment>
<dbReference type="EMBL" id="JANEYF010002432">
    <property type="protein sequence ID" value="KAJ8946549.1"/>
    <property type="molecule type" value="Genomic_DNA"/>
</dbReference>
<dbReference type="GO" id="GO:0005813">
    <property type="term" value="C:centrosome"/>
    <property type="evidence" value="ECO:0007669"/>
    <property type="project" value="TreeGrafter"/>
</dbReference>
<evidence type="ECO:0000313" key="3">
    <source>
        <dbReference type="EMBL" id="KAJ8946549.1"/>
    </source>
</evidence>
<keyword evidence="1" id="KW-0175">Coiled coil</keyword>
<evidence type="ECO:0008006" key="5">
    <source>
        <dbReference type="Google" id="ProtNLM"/>
    </source>
</evidence>
<dbReference type="InterPro" id="IPR039893">
    <property type="entry name" value="CEP120-like"/>
</dbReference>
<dbReference type="InterPro" id="IPR035892">
    <property type="entry name" value="C2_domain_sf"/>
</dbReference>
<evidence type="ECO:0000256" key="2">
    <source>
        <dbReference type="SAM" id="MobiDB-lite"/>
    </source>
</evidence>
<proteinExistence type="predicted"/>
<sequence>IPAEERPQFNTELVWEVEKKDLRKFRSANQPLRVECVNTDLHNRKERVGFTLLSLRSAQIIPLKIANQEVHPKWHKLIGCQTGKKKFQPEIFLSLTVRDHLLNEAETSSSIEAEAMPYISEEDSNVADIMLSSLFPVTYLEDGFIQIGDDENAVSAFSLNLFIDEVVNLDTLLPEILVFQKNDEKTPQRYNFKRKKIVVKLLSSQAILEEFFMTQSITINFYCVKDKLGTTDIDLANVFTKKELICYFKFPSENGMIPFGACEKSPSIKIQVWLEQHKEEVIEKIENFEDIVEKDEEKSKARTVFSNVPKPPTSSGDQGSGSYVLDKLEKISEKAQSDSEPPKKEPAVTPFITKSVETVVKNVPLSPKQGNPLDVYQNYITIFSEVDNSLGENIYLNNLDVKIVYISTPDKAKNLLNAWPPRLVLMDEKEKSLSEEYEFITVVPSNSSTEQDVVLKVARTLEPLAKLGIYLNLIEANLEDVEDNANLIIYPATNGKKKKKNRFDAEIDNIKTKELRKLQQEWDQKKNKMEEQLSKNINKCKKLQECLQNKMNLLKTEKCLIRKRNSSNIYEDIFKENWANYNNENTREVIELLSKTQRDNENLREIVSEQKQALENIAKSTLTKSQTANLLQELRVLEEKFEDAQNAKCYFKEQWKKACEEIHDIKREDIMTMQTQIQQNKEELSQLSLDQFVGFQNGVAKEIYGPESVRSGNFSF</sequence>
<feature type="coiled-coil region" evidence="1">
    <location>
        <begin position="593"/>
        <end position="690"/>
    </location>
</feature>
<keyword evidence="4" id="KW-1185">Reference proteome</keyword>
<dbReference type="AlphaFoldDB" id="A0AAV8Y6L0"/>
<feature type="non-terminal residue" evidence="3">
    <location>
        <position position="1"/>
    </location>
</feature>
<dbReference type="PANTHER" id="PTHR21574">
    <property type="entry name" value="CENTROSOMAL PROTEIN OF 120 KDA"/>
    <property type="match status" value="1"/>
</dbReference>
<accession>A0AAV8Y6L0</accession>
<evidence type="ECO:0000313" key="4">
    <source>
        <dbReference type="Proteomes" id="UP001162156"/>
    </source>
</evidence>
<dbReference type="GO" id="GO:1903724">
    <property type="term" value="P:positive regulation of centriole elongation"/>
    <property type="evidence" value="ECO:0007669"/>
    <property type="project" value="TreeGrafter"/>
</dbReference>
<gene>
    <name evidence="3" type="ORF">NQ314_008863</name>
</gene>
<dbReference type="PANTHER" id="PTHR21574:SF0">
    <property type="entry name" value="CENTROSOMAL PROTEIN OF 120 KDA"/>
    <property type="match status" value="1"/>
</dbReference>
<name>A0AAV8Y6L0_9CUCU</name>
<dbReference type="Proteomes" id="UP001162156">
    <property type="component" value="Unassembled WGS sequence"/>
</dbReference>
<dbReference type="Gene3D" id="2.60.40.150">
    <property type="entry name" value="C2 domain"/>
    <property type="match status" value="1"/>
</dbReference>
<feature type="region of interest" description="Disordered" evidence="2">
    <location>
        <begin position="302"/>
        <end position="321"/>
    </location>
</feature>